<organism evidence="1 2">
    <name type="scientific">Bifidobacterium pseudocatenulatum DSM 20438 = JCM 1200 = LMG 10505</name>
    <dbReference type="NCBI Taxonomy" id="547043"/>
    <lineage>
        <taxon>Bacteria</taxon>
        <taxon>Bacillati</taxon>
        <taxon>Actinomycetota</taxon>
        <taxon>Actinomycetes</taxon>
        <taxon>Bifidobacteriales</taxon>
        <taxon>Bifidobacteriaceae</taxon>
        <taxon>Bifidobacterium</taxon>
    </lineage>
</organism>
<dbReference type="AlphaFoldDB" id="C0BVM4"/>
<sequence>MQSQKLFDEAKKLKSGIKTKRNALEEKTYNTIKALSDEEARRLLEAKWITPLQKQLEELPNAVIDELIGKVNALKNKYATTYADVCGQIDEAEKELAGMLGDLTGNARDMAGLEELKALLGGE</sequence>
<protein>
    <submittedName>
        <fullName evidence="1">Uncharacterized protein</fullName>
    </submittedName>
</protein>
<dbReference type="EMBL" id="ABXX02000009">
    <property type="protein sequence ID" value="EEG69897.1"/>
    <property type="molecule type" value="Genomic_DNA"/>
</dbReference>
<name>C0BVM4_BIFPS</name>
<evidence type="ECO:0000313" key="1">
    <source>
        <dbReference type="EMBL" id="EEG69897.1"/>
    </source>
</evidence>
<comment type="caution">
    <text evidence="1">The sequence shown here is derived from an EMBL/GenBank/DDBJ whole genome shotgun (WGS) entry which is preliminary data.</text>
</comment>
<reference evidence="1 2" key="2">
    <citation type="submission" date="2009-02" db="EMBL/GenBank/DDBJ databases">
        <authorList>
            <person name="Fulton L."/>
            <person name="Clifton S."/>
            <person name="Fulton B."/>
            <person name="Xu J."/>
            <person name="Minx P."/>
            <person name="Pepin K.H."/>
            <person name="Johnson M."/>
            <person name="Bhonagiri V."/>
            <person name="Nash W.E."/>
            <person name="Mardis E.R."/>
            <person name="Wilson R.K."/>
        </authorList>
    </citation>
    <scope>NUCLEOTIDE SEQUENCE [LARGE SCALE GENOMIC DNA]</scope>
    <source>
        <strain evidence="1 2">DSM 20438</strain>
    </source>
</reference>
<accession>C0BVM4</accession>
<dbReference type="Proteomes" id="UP000003875">
    <property type="component" value="Unassembled WGS sequence"/>
</dbReference>
<gene>
    <name evidence="1" type="ORF">BIFPSEUDO_04472</name>
</gene>
<evidence type="ECO:0000313" key="2">
    <source>
        <dbReference type="Proteomes" id="UP000003875"/>
    </source>
</evidence>
<reference evidence="1 2" key="1">
    <citation type="submission" date="2009-02" db="EMBL/GenBank/DDBJ databases">
        <title>Draft genome sequence of Bifidobacterium pseudocatenulatum (DSM 20438).</title>
        <authorList>
            <person name="Sudarsanam P."/>
            <person name="Ley R."/>
            <person name="Guruge J."/>
            <person name="Turnbaugh P.J."/>
            <person name="Mahowald M."/>
            <person name="Liep D."/>
            <person name="Gordon J."/>
        </authorList>
    </citation>
    <scope>NUCLEOTIDE SEQUENCE [LARGE SCALE GENOMIC DNA]</scope>
    <source>
        <strain evidence="1 2">DSM 20438</strain>
    </source>
</reference>
<proteinExistence type="predicted"/>
<dbReference type="eggNOG" id="COG0286">
    <property type="taxonomic scope" value="Bacteria"/>
</dbReference>